<dbReference type="OrthoDB" id="6620711at2759"/>
<accession>A0A6J1S126</accession>
<evidence type="ECO:0000256" key="1">
    <source>
        <dbReference type="SAM" id="SignalP"/>
    </source>
</evidence>
<evidence type="ECO:0000313" key="3">
    <source>
        <dbReference type="RefSeq" id="XP_026274859.1"/>
    </source>
</evidence>
<gene>
    <name evidence="3" type="primary">LOC113204074</name>
</gene>
<evidence type="ECO:0000313" key="2">
    <source>
        <dbReference type="Proteomes" id="UP000504606"/>
    </source>
</evidence>
<reference evidence="3" key="1">
    <citation type="submission" date="2025-08" db="UniProtKB">
        <authorList>
            <consortium name="RefSeq"/>
        </authorList>
    </citation>
    <scope>IDENTIFICATION</scope>
    <source>
        <tissue evidence="3">Whole organism</tissue>
    </source>
</reference>
<dbReference type="KEGG" id="foc:113204074"/>
<dbReference type="Proteomes" id="UP000504606">
    <property type="component" value="Unplaced"/>
</dbReference>
<protein>
    <submittedName>
        <fullName evidence="3">Uncharacterized protein LOC113204074</fullName>
    </submittedName>
</protein>
<dbReference type="AlphaFoldDB" id="A0A6J1S126"/>
<name>A0A6J1S126_FRAOC</name>
<feature type="signal peptide" evidence="1">
    <location>
        <begin position="1"/>
        <end position="25"/>
    </location>
</feature>
<proteinExistence type="predicted"/>
<sequence>MPLGCFTALLLLLLLLVGYRTSSNAEAASHFINSVAGPYRIIPDHIERCPVRTGGFGPLYKDIFWRGYHDRNNRDLWYYWVNFTTLLTFDDSYNVDLNWASWSSRGGWKENAYVMRLGSFCKVIFTHDPDLWRRLMIATFDDPNRNCPFPPGYYETKNISSEFSLKKIPVLFYGTWRITLHLFKESVENVVACFMLFGKTVPKS</sequence>
<dbReference type="GeneID" id="113204074"/>
<keyword evidence="2" id="KW-1185">Reference proteome</keyword>
<feature type="chain" id="PRO_5026707157" evidence="1">
    <location>
        <begin position="26"/>
        <end position="204"/>
    </location>
</feature>
<organism evidence="2 3">
    <name type="scientific">Frankliniella occidentalis</name>
    <name type="common">Western flower thrips</name>
    <name type="synonym">Euthrips occidentalis</name>
    <dbReference type="NCBI Taxonomy" id="133901"/>
    <lineage>
        <taxon>Eukaryota</taxon>
        <taxon>Metazoa</taxon>
        <taxon>Ecdysozoa</taxon>
        <taxon>Arthropoda</taxon>
        <taxon>Hexapoda</taxon>
        <taxon>Insecta</taxon>
        <taxon>Pterygota</taxon>
        <taxon>Neoptera</taxon>
        <taxon>Paraneoptera</taxon>
        <taxon>Thysanoptera</taxon>
        <taxon>Terebrantia</taxon>
        <taxon>Thripoidea</taxon>
        <taxon>Thripidae</taxon>
        <taxon>Frankliniella</taxon>
    </lineage>
</organism>
<dbReference type="RefSeq" id="XP_026274859.1">
    <property type="nucleotide sequence ID" value="XM_026419074.2"/>
</dbReference>
<keyword evidence="1" id="KW-0732">Signal</keyword>